<dbReference type="Gene3D" id="3.90.105.10">
    <property type="entry name" value="Molybdopterin biosynthesis moea protein, domain 2"/>
    <property type="match status" value="1"/>
</dbReference>
<feature type="domain" description="MoaB/Mog" evidence="7">
    <location>
        <begin position="175"/>
        <end position="312"/>
    </location>
</feature>
<comment type="caution">
    <text evidence="8">The sequence shown here is derived from an EMBL/GenBank/DDBJ whole genome shotgun (WGS) entry which is preliminary data.</text>
</comment>
<comment type="function">
    <text evidence="1 6">Catalyzes the insertion of molybdate into adenylated molybdopterin with the concomitant release of AMP.</text>
</comment>
<keyword evidence="6" id="KW-0808">Transferase</keyword>
<dbReference type="Pfam" id="PF00994">
    <property type="entry name" value="MoCF_biosynth"/>
    <property type="match status" value="1"/>
</dbReference>
<dbReference type="PANTHER" id="PTHR10192">
    <property type="entry name" value="MOLYBDOPTERIN BIOSYNTHESIS PROTEIN"/>
    <property type="match status" value="1"/>
</dbReference>
<dbReference type="InterPro" id="IPR036135">
    <property type="entry name" value="MoeA_linker/N_sf"/>
</dbReference>
<keyword evidence="6" id="KW-0500">Molybdenum</keyword>
<accession>A0ABV8MLP5</accession>
<dbReference type="Proteomes" id="UP001595791">
    <property type="component" value="Unassembled WGS sequence"/>
</dbReference>
<keyword evidence="6" id="KW-0479">Metal-binding</keyword>
<dbReference type="PANTHER" id="PTHR10192:SF5">
    <property type="entry name" value="GEPHYRIN"/>
    <property type="match status" value="1"/>
</dbReference>
<dbReference type="SUPFAM" id="SSF53218">
    <property type="entry name" value="Molybdenum cofactor biosynthesis proteins"/>
    <property type="match status" value="1"/>
</dbReference>
<dbReference type="Gene3D" id="2.170.190.11">
    <property type="entry name" value="Molybdopterin biosynthesis moea protein, domain 3"/>
    <property type="match status" value="1"/>
</dbReference>
<evidence type="ECO:0000313" key="8">
    <source>
        <dbReference type="EMBL" id="MFC4159058.1"/>
    </source>
</evidence>
<organism evidence="8 9">
    <name type="scientific">Chitinimonas lacunae</name>
    <dbReference type="NCBI Taxonomy" id="1963018"/>
    <lineage>
        <taxon>Bacteria</taxon>
        <taxon>Pseudomonadati</taxon>
        <taxon>Pseudomonadota</taxon>
        <taxon>Betaproteobacteria</taxon>
        <taxon>Neisseriales</taxon>
        <taxon>Chitinibacteraceae</taxon>
        <taxon>Chitinimonas</taxon>
    </lineage>
</organism>
<dbReference type="InterPro" id="IPR001453">
    <property type="entry name" value="MoaB/Mog_dom"/>
</dbReference>
<evidence type="ECO:0000256" key="1">
    <source>
        <dbReference type="ARBA" id="ARBA00002901"/>
    </source>
</evidence>
<dbReference type="Gene3D" id="2.40.340.10">
    <property type="entry name" value="MoeA, C-terminal, domain IV"/>
    <property type="match status" value="1"/>
</dbReference>
<dbReference type="EC" id="2.10.1.1" evidence="6"/>
<keyword evidence="9" id="KW-1185">Reference proteome</keyword>
<evidence type="ECO:0000256" key="6">
    <source>
        <dbReference type="RuleBase" id="RU365090"/>
    </source>
</evidence>
<gene>
    <name evidence="8" type="primary">glp</name>
    <name evidence="8" type="ORF">ACFOW7_06775</name>
</gene>
<reference evidence="9" key="1">
    <citation type="journal article" date="2019" name="Int. J. Syst. Evol. Microbiol.">
        <title>The Global Catalogue of Microorganisms (GCM) 10K type strain sequencing project: providing services to taxonomists for standard genome sequencing and annotation.</title>
        <authorList>
            <consortium name="The Broad Institute Genomics Platform"/>
            <consortium name="The Broad Institute Genome Sequencing Center for Infectious Disease"/>
            <person name="Wu L."/>
            <person name="Ma J."/>
        </authorList>
    </citation>
    <scope>NUCLEOTIDE SEQUENCE [LARGE SCALE GENOMIC DNA]</scope>
    <source>
        <strain evidence="9">LMG 29894</strain>
    </source>
</reference>
<dbReference type="EMBL" id="JBHSBU010000001">
    <property type="protein sequence ID" value="MFC4159058.1"/>
    <property type="molecule type" value="Genomic_DNA"/>
</dbReference>
<comment type="pathway">
    <text evidence="2 6">Cofactor biosynthesis; molybdopterin biosynthesis.</text>
</comment>
<evidence type="ECO:0000256" key="3">
    <source>
        <dbReference type="ARBA" id="ARBA00010763"/>
    </source>
</evidence>
<dbReference type="Pfam" id="PF03454">
    <property type="entry name" value="MoeA_C"/>
    <property type="match status" value="1"/>
</dbReference>
<evidence type="ECO:0000256" key="4">
    <source>
        <dbReference type="ARBA" id="ARBA00023150"/>
    </source>
</evidence>
<dbReference type="CDD" id="cd00887">
    <property type="entry name" value="MoeA"/>
    <property type="match status" value="1"/>
</dbReference>
<dbReference type="SUPFAM" id="SSF63882">
    <property type="entry name" value="MoeA N-terminal region -like"/>
    <property type="match status" value="1"/>
</dbReference>
<dbReference type="NCBIfam" id="NF045515">
    <property type="entry name" value="Glp_gephyrin"/>
    <property type="match status" value="1"/>
</dbReference>
<dbReference type="InterPro" id="IPR038987">
    <property type="entry name" value="MoeA-like"/>
</dbReference>
<evidence type="ECO:0000256" key="2">
    <source>
        <dbReference type="ARBA" id="ARBA00005046"/>
    </source>
</evidence>
<dbReference type="Gene3D" id="3.40.980.10">
    <property type="entry name" value="MoaB/Mog-like domain"/>
    <property type="match status" value="1"/>
</dbReference>
<dbReference type="NCBIfam" id="TIGR00177">
    <property type="entry name" value="molyb_syn"/>
    <property type="match status" value="1"/>
</dbReference>
<dbReference type="InterPro" id="IPR036688">
    <property type="entry name" value="MoeA_C_domain_IV_sf"/>
</dbReference>
<dbReference type="InterPro" id="IPR008284">
    <property type="entry name" value="MoCF_biosynth_CS"/>
</dbReference>
<proteinExistence type="inferred from homology"/>
<dbReference type="InterPro" id="IPR036425">
    <property type="entry name" value="MoaB/Mog-like_dom_sf"/>
</dbReference>
<keyword evidence="6" id="KW-0460">Magnesium</keyword>
<evidence type="ECO:0000313" key="9">
    <source>
        <dbReference type="Proteomes" id="UP001595791"/>
    </source>
</evidence>
<name>A0ABV8MLP5_9NEIS</name>
<sequence length="401" mass="42360">MYSIEETLRVLDAQPLAEPAIEQVDLVDAVGRVAAVDLHARWSMPAFDTCAMDGYAIALDPARPLGPYRLTGMIAAGEASELTLSPGEAAQVLTGAPVPAGANGVAQQEKTRSDDETVLLNAPLCYGSHIRLQGSELAAGSLLLAQGERVRSLQIGLLASQGVTRLDVYRRPRVGVLSSGDELLPPGAPPQAGHIHDANRPQLLALLRQSGAQAVDLGQVEDDPTALRDRLVQAAGQCDIVIGSGGASVGERDHLRATVATLGAISHWQVAIKPGKPFAFGHIRGKPFFGLPGNPVAAALTFLLLARRFVARACGERVQPAPWQQLALAESVDNPTMRRLFIRGALVEQDGERLAQPLELQGSAALASLASADLLIEVPERSTLAAGTMVRCHFLNSWAIV</sequence>
<comment type="similarity">
    <text evidence="3 6">Belongs to the MoeA family.</text>
</comment>
<evidence type="ECO:0000256" key="5">
    <source>
        <dbReference type="ARBA" id="ARBA00047317"/>
    </source>
</evidence>
<dbReference type="Pfam" id="PF03453">
    <property type="entry name" value="MoeA_N"/>
    <property type="match status" value="1"/>
</dbReference>
<comment type="cofactor">
    <cofactor evidence="6">
        <name>Mg(2+)</name>
        <dbReference type="ChEBI" id="CHEBI:18420"/>
    </cofactor>
</comment>
<dbReference type="PROSITE" id="PS01079">
    <property type="entry name" value="MOCF_BIOSYNTHESIS_2"/>
    <property type="match status" value="1"/>
</dbReference>
<dbReference type="InterPro" id="IPR005111">
    <property type="entry name" value="MoeA_C_domain_IV"/>
</dbReference>
<evidence type="ECO:0000259" key="7">
    <source>
        <dbReference type="SMART" id="SM00852"/>
    </source>
</evidence>
<dbReference type="RefSeq" id="WP_378162399.1">
    <property type="nucleotide sequence ID" value="NZ_JBHSBU010000001.1"/>
</dbReference>
<comment type="catalytic activity">
    <reaction evidence="5">
        <text>adenylyl-molybdopterin + molybdate = Mo-molybdopterin + AMP + H(+)</text>
        <dbReference type="Rhea" id="RHEA:35047"/>
        <dbReference type="ChEBI" id="CHEBI:15378"/>
        <dbReference type="ChEBI" id="CHEBI:36264"/>
        <dbReference type="ChEBI" id="CHEBI:62727"/>
        <dbReference type="ChEBI" id="CHEBI:71302"/>
        <dbReference type="ChEBI" id="CHEBI:456215"/>
        <dbReference type="EC" id="2.10.1.1"/>
    </reaction>
</comment>
<dbReference type="InterPro" id="IPR005110">
    <property type="entry name" value="MoeA_linker/N"/>
</dbReference>
<dbReference type="SUPFAM" id="SSF63867">
    <property type="entry name" value="MoeA C-terminal domain-like"/>
    <property type="match status" value="1"/>
</dbReference>
<protein>
    <recommendedName>
        <fullName evidence="6">Molybdopterin molybdenumtransferase</fullName>
        <ecNumber evidence="6">2.10.1.1</ecNumber>
    </recommendedName>
</protein>
<keyword evidence="4 6" id="KW-0501">Molybdenum cofactor biosynthesis</keyword>
<dbReference type="SMART" id="SM00852">
    <property type="entry name" value="MoCF_biosynth"/>
    <property type="match status" value="1"/>
</dbReference>